<evidence type="ECO:0000259" key="6">
    <source>
        <dbReference type="PROSITE" id="PS50157"/>
    </source>
</evidence>
<evidence type="ECO:0000256" key="4">
    <source>
        <dbReference type="PROSITE-ProRule" id="PRU00042"/>
    </source>
</evidence>
<feature type="region of interest" description="Disordered" evidence="5">
    <location>
        <begin position="60"/>
        <end position="122"/>
    </location>
</feature>
<dbReference type="SMART" id="SM00355">
    <property type="entry name" value="ZnF_C2H2"/>
    <property type="match status" value="2"/>
</dbReference>
<protein>
    <recommendedName>
        <fullName evidence="6">C2H2-type domain-containing protein</fullName>
    </recommendedName>
</protein>
<evidence type="ECO:0000256" key="3">
    <source>
        <dbReference type="ARBA" id="ARBA00022833"/>
    </source>
</evidence>
<comment type="caution">
    <text evidence="7">The sequence shown here is derived from an EMBL/GenBank/DDBJ whole genome shotgun (WGS) entry which is preliminary data.</text>
</comment>
<dbReference type="SUPFAM" id="SSF57667">
    <property type="entry name" value="beta-beta-alpha zinc fingers"/>
    <property type="match status" value="1"/>
</dbReference>
<dbReference type="PANTHER" id="PTHR23235">
    <property type="entry name" value="KRUEPPEL-LIKE TRANSCRIPTION FACTOR"/>
    <property type="match status" value="1"/>
</dbReference>
<dbReference type="InterPro" id="IPR036236">
    <property type="entry name" value="Znf_C2H2_sf"/>
</dbReference>
<organism evidence="7 8">
    <name type="scientific">Basidiobolus ranarum</name>
    <dbReference type="NCBI Taxonomy" id="34480"/>
    <lineage>
        <taxon>Eukaryota</taxon>
        <taxon>Fungi</taxon>
        <taxon>Fungi incertae sedis</taxon>
        <taxon>Zoopagomycota</taxon>
        <taxon>Entomophthoromycotina</taxon>
        <taxon>Basidiobolomycetes</taxon>
        <taxon>Basidiobolales</taxon>
        <taxon>Basidiobolaceae</taxon>
        <taxon>Basidiobolus</taxon>
    </lineage>
</organism>
<name>A0ABR2VMS9_9FUNG</name>
<feature type="compositionally biased region" description="Basic and acidic residues" evidence="5">
    <location>
        <begin position="62"/>
        <end position="73"/>
    </location>
</feature>
<keyword evidence="3" id="KW-0862">Zinc</keyword>
<evidence type="ECO:0000313" key="8">
    <source>
        <dbReference type="Proteomes" id="UP001479436"/>
    </source>
</evidence>
<feature type="compositionally biased region" description="Low complexity" evidence="5">
    <location>
        <begin position="77"/>
        <end position="101"/>
    </location>
</feature>
<keyword evidence="2 4" id="KW-0863">Zinc-finger</keyword>
<dbReference type="PROSITE" id="PS50157">
    <property type="entry name" value="ZINC_FINGER_C2H2_2"/>
    <property type="match status" value="2"/>
</dbReference>
<reference evidence="7 8" key="1">
    <citation type="submission" date="2023-04" db="EMBL/GenBank/DDBJ databases">
        <title>Genome of Basidiobolus ranarum AG-B5.</title>
        <authorList>
            <person name="Stajich J.E."/>
            <person name="Carter-House D."/>
            <person name="Gryganskyi A."/>
        </authorList>
    </citation>
    <scope>NUCLEOTIDE SEQUENCE [LARGE SCALE GENOMIC DNA]</scope>
    <source>
        <strain evidence="7 8">AG-B5</strain>
    </source>
</reference>
<feature type="domain" description="C2H2-type" evidence="6">
    <location>
        <begin position="280"/>
        <end position="305"/>
    </location>
</feature>
<dbReference type="PANTHER" id="PTHR23235:SF120">
    <property type="entry name" value="KRUPPEL-LIKE FACTOR 15"/>
    <property type="match status" value="1"/>
</dbReference>
<evidence type="ECO:0000256" key="2">
    <source>
        <dbReference type="ARBA" id="ARBA00022771"/>
    </source>
</evidence>
<dbReference type="Gene3D" id="3.30.160.60">
    <property type="entry name" value="Classic Zinc Finger"/>
    <property type="match status" value="2"/>
</dbReference>
<dbReference type="InterPro" id="IPR013087">
    <property type="entry name" value="Znf_C2H2_type"/>
</dbReference>
<evidence type="ECO:0000256" key="1">
    <source>
        <dbReference type="ARBA" id="ARBA00022723"/>
    </source>
</evidence>
<gene>
    <name evidence="7" type="ORF">K7432_015642</name>
</gene>
<dbReference type="Pfam" id="PF00096">
    <property type="entry name" value="zf-C2H2"/>
    <property type="match status" value="2"/>
</dbReference>
<dbReference type="PROSITE" id="PS00028">
    <property type="entry name" value="ZINC_FINGER_C2H2_1"/>
    <property type="match status" value="2"/>
</dbReference>
<feature type="domain" description="C2H2-type" evidence="6">
    <location>
        <begin position="252"/>
        <end position="279"/>
    </location>
</feature>
<sequence>MMLSTSDLHLPSRSNITHNEMRLLSDPNNSSSPITLPLPRTCPPEARVFDAPYPVAVQKSDSGCRDSPTHDHCVPISPGRSSFSLSPLSSPVSDSFSFENSPNDSTDNHISNKRRSSHGSFTLPPISDIERFKSENVTFNNAPLCRLHDAPEDAESLKDIRIPSLKDLDETLALSEEHMRKRPRHLSSQNFRFVHCTPKATAVLSIPIEPEIEQYTALETVMPVSEPKAHISSMTSCQRVIKVEKTPGDTNNTCPYCSRSFKRKHDLQRHIRLHTGERPYKCNMCQRSFSRTDALRRHYSLEHKC</sequence>
<dbReference type="EMBL" id="JASJQH010009072">
    <property type="protein sequence ID" value="KAK9685049.1"/>
    <property type="molecule type" value="Genomic_DNA"/>
</dbReference>
<dbReference type="Proteomes" id="UP001479436">
    <property type="component" value="Unassembled WGS sequence"/>
</dbReference>
<keyword evidence="1" id="KW-0479">Metal-binding</keyword>
<evidence type="ECO:0000313" key="7">
    <source>
        <dbReference type="EMBL" id="KAK9685049.1"/>
    </source>
</evidence>
<evidence type="ECO:0000256" key="5">
    <source>
        <dbReference type="SAM" id="MobiDB-lite"/>
    </source>
</evidence>
<accession>A0ABR2VMS9</accession>
<keyword evidence="8" id="KW-1185">Reference proteome</keyword>
<proteinExistence type="predicted"/>